<gene>
    <name evidence="3" type="primary">RvY_17792-1</name>
    <name evidence="3" type="synonym">RvY_17792.1</name>
    <name evidence="3" type="ORF">RvY_17792</name>
</gene>
<reference evidence="3 4" key="1">
    <citation type="journal article" date="2016" name="Nat. Commun.">
        <title>Extremotolerant tardigrade genome and improved radiotolerance of human cultured cells by tardigrade-unique protein.</title>
        <authorList>
            <person name="Hashimoto T."/>
            <person name="Horikawa D.D."/>
            <person name="Saito Y."/>
            <person name="Kuwahara H."/>
            <person name="Kozuka-Hata H."/>
            <person name="Shin-I T."/>
            <person name="Minakuchi Y."/>
            <person name="Ohishi K."/>
            <person name="Motoyama A."/>
            <person name="Aizu T."/>
            <person name="Enomoto A."/>
            <person name="Kondo K."/>
            <person name="Tanaka S."/>
            <person name="Hara Y."/>
            <person name="Koshikawa S."/>
            <person name="Sagara H."/>
            <person name="Miura T."/>
            <person name="Yokobori S."/>
            <person name="Miyagawa K."/>
            <person name="Suzuki Y."/>
            <person name="Kubo T."/>
            <person name="Oyama M."/>
            <person name="Kohara Y."/>
            <person name="Fujiyama A."/>
            <person name="Arakawa K."/>
            <person name="Katayama T."/>
            <person name="Toyoda A."/>
            <person name="Kunieda T."/>
        </authorList>
    </citation>
    <scope>NUCLEOTIDE SEQUENCE [LARGE SCALE GENOMIC DNA]</scope>
    <source>
        <strain evidence="3 4">YOKOZUNA-1</strain>
    </source>
</reference>
<evidence type="ECO:0000313" key="3">
    <source>
        <dbReference type="EMBL" id="GAV08034.1"/>
    </source>
</evidence>
<keyword evidence="2" id="KW-0812">Transmembrane</keyword>
<dbReference type="Proteomes" id="UP000186922">
    <property type="component" value="Unassembled WGS sequence"/>
</dbReference>
<feature type="region of interest" description="Disordered" evidence="1">
    <location>
        <begin position="262"/>
        <end position="282"/>
    </location>
</feature>
<dbReference type="EMBL" id="BDGG01000016">
    <property type="protein sequence ID" value="GAV08034.1"/>
    <property type="molecule type" value="Genomic_DNA"/>
</dbReference>
<dbReference type="PANTHER" id="PTHR21780">
    <property type="entry name" value="TRANSMEMBRANE PROTEIN 209"/>
    <property type="match status" value="1"/>
</dbReference>
<dbReference type="OrthoDB" id="509821at2759"/>
<proteinExistence type="predicted"/>
<name>A0A1D1W948_RAMVA</name>
<keyword evidence="2" id="KW-1133">Transmembrane helix</keyword>
<evidence type="ECO:0008006" key="5">
    <source>
        <dbReference type="Google" id="ProtNLM"/>
    </source>
</evidence>
<evidence type="ECO:0000256" key="2">
    <source>
        <dbReference type="SAM" id="Phobius"/>
    </source>
</evidence>
<dbReference type="AlphaFoldDB" id="A0A1D1W948"/>
<accession>A0A1D1W948</accession>
<feature type="region of interest" description="Disordered" evidence="1">
    <location>
        <begin position="349"/>
        <end position="378"/>
    </location>
</feature>
<keyword evidence="2" id="KW-0472">Membrane</keyword>
<feature type="transmembrane region" description="Helical" evidence="2">
    <location>
        <begin position="130"/>
        <end position="148"/>
    </location>
</feature>
<feature type="compositionally biased region" description="Low complexity" evidence="1">
    <location>
        <begin position="267"/>
        <end position="282"/>
    </location>
</feature>
<dbReference type="GO" id="GO:0016020">
    <property type="term" value="C:membrane"/>
    <property type="evidence" value="ECO:0007669"/>
    <property type="project" value="TreeGrafter"/>
</dbReference>
<feature type="compositionally biased region" description="Polar residues" evidence="1">
    <location>
        <begin position="356"/>
        <end position="373"/>
    </location>
</feature>
<dbReference type="Pfam" id="PF09786">
    <property type="entry name" value="CytochromB561_N"/>
    <property type="match status" value="1"/>
</dbReference>
<feature type="transmembrane region" description="Helical" evidence="2">
    <location>
        <begin position="91"/>
        <end position="110"/>
    </location>
</feature>
<evidence type="ECO:0000256" key="1">
    <source>
        <dbReference type="SAM" id="MobiDB-lite"/>
    </source>
</evidence>
<sequence length="631" mass="72845">MFSSRSPVRDTLDYNDGPQNSWMWPRWWSSALANMPVVSSTFSSFPLVWTLQRLLRLPVVHYYTLSERQLSAEVEHRLTIARNLQRLHRSFLYTLVLFVFLELLRSPTLWLVNAFLDNHTSLLSSGQCTFLFYAVYMLTLLLLAVYAFEIFKLSNIPALHLPLAFLQRYPAGIDLASTAFFRLSLKEQPKDTRESYARQVRQRHILRQDADDRVEREQQSFLDGSFHQHQRSFQRNLSGVFGPRMSPNRTWNDSFHAGGFQRSGNRSFGSGQSSKSSSPGSSIVMAAADWDPLDREEVDKICGQEALAKLLAQEEHLEKSRMSFQNDESMNWSPLAQMAREQNYQSSGLFRIPSPKKNSATPSTPADESTAAQPMQLGEDKVYPVEDYSWIQLKVSAELLLLWTENVRMWLFGSIISPLLTRIDQVNVKLKERTRMDNVVGETAPDQLRQLGQQYRQQIPELMQVIPFLEITIQQDYLLKRLRDLAKDGVLGDYSWNNGAPYGGQMWQDFLPTDAAIIMHCFVTYFDVLLPPDPHAPNWRSFSHRYVLRNLQHWRNEDSQKPMIHQASSNPPKYQILHNGKLLQLADGRNNVFHAILLFVRLMYLREKASKGYANLGAGREIFKLFEISLQ</sequence>
<evidence type="ECO:0000313" key="4">
    <source>
        <dbReference type="Proteomes" id="UP000186922"/>
    </source>
</evidence>
<dbReference type="PANTHER" id="PTHR21780:SF0">
    <property type="entry name" value="TRANSMEMBRANE PROTEIN 209"/>
    <property type="match status" value="1"/>
</dbReference>
<comment type="caution">
    <text evidence="3">The sequence shown here is derived from an EMBL/GenBank/DDBJ whole genome shotgun (WGS) entry which is preliminary data.</text>
</comment>
<protein>
    <recommendedName>
        <fullName evidence="5">Transmembrane protein 209</fullName>
    </recommendedName>
</protein>
<organism evidence="3 4">
    <name type="scientific">Ramazzottius varieornatus</name>
    <name type="common">Water bear</name>
    <name type="synonym">Tardigrade</name>
    <dbReference type="NCBI Taxonomy" id="947166"/>
    <lineage>
        <taxon>Eukaryota</taxon>
        <taxon>Metazoa</taxon>
        <taxon>Ecdysozoa</taxon>
        <taxon>Tardigrada</taxon>
        <taxon>Eutardigrada</taxon>
        <taxon>Parachela</taxon>
        <taxon>Hypsibioidea</taxon>
        <taxon>Ramazzottiidae</taxon>
        <taxon>Ramazzottius</taxon>
    </lineage>
</organism>
<dbReference type="InterPro" id="IPR019176">
    <property type="entry name" value="Cytochrome_B561-rel"/>
</dbReference>
<dbReference type="STRING" id="947166.A0A1D1W948"/>
<keyword evidence="4" id="KW-1185">Reference proteome</keyword>